<feature type="active site" evidence="8">
    <location>
        <position position="108"/>
    </location>
</feature>
<dbReference type="InterPro" id="IPR029045">
    <property type="entry name" value="ClpP/crotonase-like_dom_sf"/>
</dbReference>
<dbReference type="FunFam" id="3.90.226.10:FF:000001">
    <property type="entry name" value="ATP-dependent Clp protease proteolytic subunit"/>
    <property type="match status" value="1"/>
</dbReference>
<comment type="catalytic activity">
    <reaction evidence="6 7 9">
        <text>Hydrolysis of proteins to small peptides in the presence of ATP and magnesium. alpha-casein is the usual test substrate. In the absence of ATP, only oligopeptides shorter than five residues are hydrolyzed (such as succinyl-Leu-Tyr-|-NHMec, and Leu-Tyr-Leu-|-Tyr-Trp, in which cleavage of the -Tyr-|-Leu- and -Tyr-|-Trp bonds also occurs).</text>
        <dbReference type="EC" id="3.4.21.92"/>
    </reaction>
</comment>
<evidence type="ECO:0000313" key="14">
    <source>
        <dbReference type="Proteomes" id="UP000011704"/>
    </source>
</evidence>
<dbReference type="CDD" id="cd07017">
    <property type="entry name" value="S14_ClpP_2"/>
    <property type="match status" value="1"/>
</dbReference>
<dbReference type="RefSeq" id="WP_005006197.1">
    <property type="nucleotide sequence ID" value="NZ_HG422173.1"/>
</dbReference>
<evidence type="ECO:0000256" key="2">
    <source>
        <dbReference type="ARBA" id="ARBA00022490"/>
    </source>
</evidence>
<reference evidence="13 14" key="1">
    <citation type="journal article" date="2013" name="Front. Microbiol.">
        <title>The genome of Nitrospina gracilis illuminates the metabolism and evolution of the major marine nitrite oxidizer.</title>
        <authorList>
            <person name="Luecker S."/>
            <person name="Nowka B."/>
            <person name="Rattei T."/>
            <person name="Spieck E."/>
            <person name="and Daims H."/>
        </authorList>
    </citation>
    <scope>NUCLEOTIDE SEQUENCE [LARGE SCALE GENOMIC DNA]</scope>
    <source>
        <strain evidence="13 14">3/211</strain>
    </source>
</reference>
<dbReference type="GO" id="GO:0004252">
    <property type="term" value="F:serine-type endopeptidase activity"/>
    <property type="evidence" value="ECO:0007669"/>
    <property type="project" value="UniProtKB-UniRule"/>
</dbReference>
<evidence type="ECO:0000256" key="1">
    <source>
        <dbReference type="ARBA" id="ARBA00007039"/>
    </source>
</evidence>
<keyword evidence="2 7" id="KW-0963">Cytoplasm</keyword>
<keyword evidence="3 7" id="KW-0645">Protease</keyword>
<dbReference type="FunCoup" id="M1YWC5">
    <property type="interactions" value="442"/>
</dbReference>
<dbReference type="InParanoid" id="M1YWC5"/>
<evidence type="ECO:0000256" key="5">
    <source>
        <dbReference type="ARBA" id="ARBA00022825"/>
    </source>
</evidence>
<feature type="active site" evidence="7 9">
    <location>
        <position position="133"/>
    </location>
</feature>
<dbReference type="PANTHER" id="PTHR10381">
    <property type="entry name" value="ATP-DEPENDENT CLP PROTEASE PROTEOLYTIC SUBUNIT"/>
    <property type="match status" value="1"/>
</dbReference>
<dbReference type="GO" id="GO:0009368">
    <property type="term" value="C:endopeptidase Clp complex"/>
    <property type="evidence" value="ECO:0007669"/>
    <property type="project" value="TreeGrafter"/>
</dbReference>
<dbReference type="GO" id="GO:0051117">
    <property type="term" value="F:ATPase binding"/>
    <property type="evidence" value="ECO:0007669"/>
    <property type="project" value="TreeGrafter"/>
</dbReference>
<comment type="similarity">
    <text evidence="1 7 12">Belongs to the peptidase S14 family.</text>
</comment>
<evidence type="ECO:0000256" key="7">
    <source>
        <dbReference type="HAMAP-Rule" id="MF_00444"/>
    </source>
</evidence>
<evidence type="ECO:0000256" key="4">
    <source>
        <dbReference type="ARBA" id="ARBA00022801"/>
    </source>
</evidence>
<dbReference type="NCBIfam" id="NF001368">
    <property type="entry name" value="PRK00277.1"/>
    <property type="match status" value="1"/>
</dbReference>
<keyword evidence="5 7" id="KW-0720">Serine protease</keyword>
<dbReference type="InterPro" id="IPR001907">
    <property type="entry name" value="ClpP"/>
</dbReference>
<dbReference type="Proteomes" id="UP000011704">
    <property type="component" value="Unassembled WGS sequence"/>
</dbReference>
<keyword evidence="4 7" id="KW-0378">Hydrolase</keyword>
<evidence type="ECO:0000256" key="11">
    <source>
        <dbReference type="RuleBase" id="RU000550"/>
    </source>
</evidence>
<dbReference type="AlphaFoldDB" id="M1YWC5"/>
<dbReference type="HAMAP" id="MF_00444">
    <property type="entry name" value="ClpP"/>
    <property type="match status" value="1"/>
</dbReference>
<sequence length="215" mass="24165">MRQDIYNQITNQLVPIVVEQTSRGERSYDIYSRLLKDRIIFIGQQIEDHMANLIIAQLLFLESDEPDQDIYLYINSPGGHVSSGLAIYDTMQYIKPDVQTICIGQAASMGALLLTAGTKGKRFALPNSRVMIHQPSGGFQGQSTDIQIHAEEILKVRDTLDDILAKHSGQPKDVIRRDTERDHFMTGEQAKEYGLIDNVITSRTESKDLSKGIDD</sequence>
<dbReference type="PROSITE" id="PS00381">
    <property type="entry name" value="CLP_PROTEASE_SER"/>
    <property type="match status" value="1"/>
</dbReference>
<gene>
    <name evidence="7 13" type="primary">clpP</name>
    <name evidence="13" type="ORF">NITGR_130062</name>
</gene>
<comment type="caution">
    <text evidence="13">The sequence shown here is derived from an EMBL/GenBank/DDBJ whole genome shotgun (WGS) entry which is preliminary data.</text>
</comment>
<dbReference type="InterPro" id="IPR018215">
    <property type="entry name" value="ClpP_Ser_AS"/>
</dbReference>
<dbReference type="GO" id="GO:0005737">
    <property type="term" value="C:cytoplasm"/>
    <property type="evidence" value="ECO:0007669"/>
    <property type="project" value="UniProtKB-SubCell"/>
</dbReference>
<dbReference type="OrthoDB" id="9802800at2"/>
<dbReference type="NCBIfam" id="NF009205">
    <property type="entry name" value="PRK12553.1"/>
    <property type="match status" value="1"/>
</dbReference>
<evidence type="ECO:0000256" key="8">
    <source>
        <dbReference type="PROSITE-ProRule" id="PRU10085"/>
    </source>
</evidence>
<comment type="function">
    <text evidence="7 11">Cleaves peptides in various proteins in a process that requires ATP hydrolysis. Has a chymotrypsin-like activity. Plays a major role in the degradation of misfolded proteins.</text>
</comment>
<comment type="subunit">
    <text evidence="7">Fourteen ClpP subunits assemble into 2 heptameric rings which stack back to back to give a disk-like structure with a central cavity, resembling the structure of eukaryotic proteasomes.</text>
</comment>
<comment type="subcellular location">
    <subcellularLocation>
        <location evidence="7">Cytoplasm</location>
    </subcellularLocation>
</comment>
<dbReference type="NCBIfam" id="TIGR00493">
    <property type="entry name" value="clpP"/>
    <property type="match status" value="1"/>
</dbReference>
<dbReference type="HOGENOM" id="CLU_058707_3_2_0"/>
<proteinExistence type="inferred from homology"/>
<organism evidence="13 14">
    <name type="scientific">Nitrospina gracilis (strain 3/211)</name>
    <dbReference type="NCBI Taxonomy" id="1266370"/>
    <lineage>
        <taxon>Bacteria</taxon>
        <taxon>Pseudomonadati</taxon>
        <taxon>Nitrospinota/Tectimicrobiota group</taxon>
        <taxon>Nitrospinota</taxon>
        <taxon>Nitrospinia</taxon>
        <taxon>Nitrospinales</taxon>
        <taxon>Nitrospinaceae</taxon>
        <taxon>Nitrospina</taxon>
    </lineage>
</organism>
<accession>M1YWC5</accession>
<dbReference type="InterPro" id="IPR033135">
    <property type="entry name" value="ClpP_His_AS"/>
</dbReference>
<dbReference type="Gene3D" id="3.90.226.10">
    <property type="entry name" value="2-enoyl-CoA Hydratase, Chain A, domain 1"/>
    <property type="match status" value="1"/>
</dbReference>
<dbReference type="GO" id="GO:0006515">
    <property type="term" value="P:protein quality control for misfolded or incompletely synthesized proteins"/>
    <property type="evidence" value="ECO:0007669"/>
    <property type="project" value="TreeGrafter"/>
</dbReference>
<evidence type="ECO:0000313" key="13">
    <source>
        <dbReference type="EMBL" id="CCQ89596.1"/>
    </source>
</evidence>
<protein>
    <recommendedName>
        <fullName evidence="7 12">ATP-dependent Clp protease proteolytic subunit</fullName>
        <ecNumber evidence="7 10">3.4.21.92</ecNumber>
    </recommendedName>
    <alternativeName>
        <fullName evidence="7">Endopeptidase Clp</fullName>
    </alternativeName>
</protein>
<dbReference type="STRING" id="1266370.NITGR_130062"/>
<evidence type="ECO:0000256" key="3">
    <source>
        <dbReference type="ARBA" id="ARBA00022670"/>
    </source>
</evidence>
<dbReference type="PRINTS" id="PR00127">
    <property type="entry name" value="CLPPROTEASEP"/>
</dbReference>
<feature type="active site" description="Nucleophile" evidence="7">
    <location>
        <position position="108"/>
    </location>
</feature>
<dbReference type="EC" id="3.4.21.92" evidence="7 10"/>
<dbReference type="PROSITE" id="PS00382">
    <property type="entry name" value="CLP_PROTEASE_HIS"/>
    <property type="match status" value="1"/>
</dbReference>
<dbReference type="Pfam" id="PF00574">
    <property type="entry name" value="CLP_protease"/>
    <property type="match status" value="1"/>
</dbReference>
<keyword evidence="14" id="KW-1185">Reference proteome</keyword>
<dbReference type="PANTHER" id="PTHR10381:SF70">
    <property type="entry name" value="ATP-DEPENDENT CLP PROTEASE PROTEOLYTIC SUBUNIT"/>
    <property type="match status" value="1"/>
</dbReference>
<evidence type="ECO:0000256" key="12">
    <source>
        <dbReference type="RuleBase" id="RU003567"/>
    </source>
</evidence>
<evidence type="ECO:0000256" key="9">
    <source>
        <dbReference type="PROSITE-ProRule" id="PRU10086"/>
    </source>
</evidence>
<dbReference type="GO" id="GO:0004176">
    <property type="term" value="F:ATP-dependent peptidase activity"/>
    <property type="evidence" value="ECO:0007669"/>
    <property type="project" value="InterPro"/>
</dbReference>
<dbReference type="InterPro" id="IPR023562">
    <property type="entry name" value="ClpP/TepA"/>
</dbReference>
<dbReference type="EMBL" id="CAQJ01000015">
    <property type="protein sequence ID" value="CCQ89596.1"/>
    <property type="molecule type" value="Genomic_DNA"/>
</dbReference>
<evidence type="ECO:0000256" key="6">
    <source>
        <dbReference type="ARBA" id="ARBA00034021"/>
    </source>
</evidence>
<evidence type="ECO:0000256" key="10">
    <source>
        <dbReference type="RuleBase" id="RU000549"/>
    </source>
</evidence>
<name>M1YWC5_NITG3</name>
<dbReference type="SUPFAM" id="SSF52096">
    <property type="entry name" value="ClpP/crotonase"/>
    <property type="match status" value="1"/>
</dbReference>